<keyword evidence="3" id="KW-1185">Reference proteome</keyword>
<dbReference type="Proteomes" id="UP000001357">
    <property type="component" value="Unassembled WGS sequence"/>
</dbReference>
<dbReference type="EMBL" id="CH991569">
    <property type="protein sequence ID" value="EDQ86007.1"/>
    <property type="molecule type" value="Genomic_DNA"/>
</dbReference>
<evidence type="ECO:0000256" key="1">
    <source>
        <dbReference type="SAM" id="Phobius"/>
    </source>
</evidence>
<dbReference type="InParanoid" id="A9V970"/>
<sequence>MSRNTSRQDSQFRPSSTDDAVMSRLDCQTRLISLQCPTKARITRRRSTLAVLGLFFGWLSSAMPAPIATELPSADLILSSGFVPTESALLEVGSRTCFLPDDNREQLQRCTRTEIKQQCGLCGCDRIVACYDARGNSCLRLRECEDPVGGKRCIKFKTCDNDDYDMYRKKVPLAAVCPEGRPPASMSPFELRLLAAQIKTELRDCELIKPKKLCHYRADVGEDILIQGASTFEFDILVKNSRFHDVNHYHYFHNVNHYHNIHYFDNVHNVLYFDNVHQFHNVHYVHHDVNHYHYYHHIHYCHNLNYDHDVHNIHHIHYVHNALDVYYARHFHDFCDIDIDDVTFFSWLVFIIRFGILF</sequence>
<feature type="transmembrane region" description="Helical" evidence="1">
    <location>
        <begin position="49"/>
        <end position="67"/>
    </location>
</feature>
<dbReference type="AlphaFoldDB" id="A9V970"/>
<evidence type="ECO:0000313" key="2">
    <source>
        <dbReference type="EMBL" id="EDQ86007.1"/>
    </source>
</evidence>
<gene>
    <name evidence="2" type="ORF">MONBRDRAFT_11415</name>
</gene>
<reference evidence="2 3" key="1">
    <citation type="journal article" date="2008" name="Nature">
        <title>The genome of the choanoflagellate Monosiga brevicollis and the origin of metazoans.</title>
        <authorList>
            <consortium name="JGI Sequencing"/>
            <person name="King N."/>
            <person name="Westbrook M.J."/>
            <person name="Young S.L."/>
            <person name="Kuo A."/>
            <person name="Abedin M."/>
            <person name="Chapman J."/>
            <person name="Fairclough S."/>
            <person name="Hellsten U."/>
            <person name="Isogai Y."/>
            <person name="Letunic I."/>
            <person name="Marr M."/>
            <person name="Pincus D."/>
            <person name="Putnam N."/>
            <person name="Rokas A."/>
            <person name="Wright K.J."/>
            <person name="Zuzow R."/>
            <person name="Dirks W."/>
            <person name="Good M."/>
            <person name="Goodstein D."/>
            <person name="Lemons D."/>
            <person name="Li W."/>
            <person name="Lyons J.B."/>
            <person name="Morris A."/>
            <person name="Nichols S."/>
            <person name="Richter D.J."/>
            <person name="Salamov A."/>
            <person name="Bork P."/>
            <person name="Lim W.A."/>
            <person name="Manning G."/>
            <person name="Miller W.T."/>
            <person name="McGinnis W."/>
            <person name="Shapiro H."/>
            <person name="Tjian R."/>
            <person name="Grigoriev I.V."/>
            <person name="Rokhsar D."/>
        </authorList>
    </citation>
    <scope>NUCLEOTIDE SEQUENCE [LARGE SCALE GENOMIC DNA]</scope>
    <source>
        <strain evidence="3">MX1 / ATCC 50154</strain>
    </source>
</reference>
<dbReference type="RefSeq" id="XP_001749201.1">
    <property type="nucleotide sequence ID" value="XM_001749149.1"/>
</dbReference>
<keyword evidence="1" id="KW-0812">Transmembrane</keyword>
<evidence type="ECO:0000313" key="3">
    <source>
        <dbReference type="Proteomes" id="UP000001357"/>
    </source>
</evidence>
<dbReference type="KEGG" id="mbr:MONBRDRAFT_11415"/>
<protein>
    <submittedName>
        <fullName evidence="2">Uncharacterized protein</fullName>
    </submittedName>
</protein>
<accession>A9V970</accession>
<keyword evidence="1" id="KW-1133">Transmembrane helix</keyword>
<proteinExistence type="predicted"/>
<keyword evidence="1" id="KW-0472">Membrane</keyword>
<dbReference type="GeneID" id="5894526"/>
<organism evidence="2 3">
    <name type="scientific">Monosiga brevicollis</name>
    <name type="common">Choanoflagellate</name>
    <dbReference type="NCBI Taxonomy" id="81824"/>
    <lineage>
        <taxon>Eukaryota</taxon>
        <taxon>Choanoflagellata</taxon>
        <taxon>Craspedida</taxon>
        <taxon>Salpingoecidae</taxon>
        <taxon>Monosiga</taxon>
    </lineage>
</organism>
<name>A9V970_MONBE</name>